<dbReference type="Gene3D" id="1.20.120.160">
    <property type="entry name" value="HPT domain"/>
    <property type="match status" value="1"/>
</dbReference>
<organism evidence="14 15">
    <name type="scientific">Leptolyngbya boryana NIES-2135</name>
    <dbReference type="NCBI Taxonomy" id="1973484"/>
    <lineage>
        <taxon>Bacteria</taxon>
        <taxon>Bacillati</taxon>
        <taxon>Cyanobacteriota</taxon>
        <taxon>Cyanophyceae</taxon>
        <taxon>Leptolyngbyales</taxon>
        <taxon>Leptolyngbyaceae</taxon>
        <taxon>Leptolyngbya group</taxon>
        <taxon>Leptolyngbya</taxon>
    </lineage>
</organism>
<evidence type="ECO:0000256" key="3">
    <source>
        <dbReference type="ARBA" id="ARBA00022553"/>
    </source>
</evidence>
<dbReference type="Gene3D" id="1.10.287.560">
    <property type="entry name" value="Histidine kinase CheA-like, homodimeric domain"/>
    <property type="match status" value="1"/>
</dbReference>
<dbReference type="InterPro" id="IPR011006">
    <property type="entry name" value="CheY-like_superfamily"/>
</dbReference>
<evidence type="ECO:0000256" key="8">
    <source>
        <dbReference type="PROSITE-ProRule" id="PRU00169"/>
    </source>
</evidence>
<dbReference type="AlphaFoldDB" id="A0A1Z4JCS3"/>
<dbReference type="InterPro" id="IPR004105">
    <property type="entry name" value="CheA-like_dim"/>
</dbReference>
<dbReference type="Gene3D" id="2.30.30.40">
    <property type="entry name" value="SH3 Domains"/>
    <property type="match status" value="1"/>
</dbReference>
<dbReference type="Pfam" id="PF02518">
    <property type="entry name" value="HATPase_c"/>
    <property type="match status" value="1"/>
</dbReference>
<dbReference type="PROSITE" id="PS50894">
    <property type="entry name" value="HPT"/>
    <property type="match status" value="1"/>
</dbReference>
<keyword evidence="6" id="KW-0902">Two-component regulatory system</keyword>
<evidence type="ECO:0000256" key="6">
    <source>
        <dbReference type="ARBA" id="ARBA00023012"/>
    </source>
</evidence>
<dbReference type="SUPFAM" id="SSF47226">
    <property type="entry name" value="Histidine-containing phosphotransfer domain, HPT domain"/>
    <property type="match status" value="2"/>
</dbReference>
<dbReference type="GO" id="GO:0000155">
    <property type="term" value="F:phosphorelay sensor kinase activity"/>
    <property type="evidence" value="ECO:0007669"/>
    <property type="project" value="InterPro"/>
</dbReference>
<evidence type="ECO:0000313" key="14">
    <source>
        <dbReference type="EMBL" id="BAY54594.1"/>
    </source>
</evidence>
<dbReference type="PROSITE" id="PS50109">
    <property type="entry name" value="HIS_KIN"/>
    <property type="match status" value="1"/>
</dbReference>
<dbReference type="Proteomes" id="UP000217895">
    <property type="component" value="Chromosome"/>
</dbReference>
<protein>
    <recommendedName>
        <fullName evidence="2">histidine kinase</fullName>
        <ecNumber evidence="2">2.7.13.3</ecNumber>
    </recommendedName>
</protein>
<dbReference type="SUPFAM" id="SSF50341">
    <property type="entry name" value="CheW-like"/>
    <property type="match status" value="1"/>
</dbReference>
<evidence type="ECO:0000259" key="10">
    <source>
        <dbReference type="PROSITE" id="PS50109"/>
    </source>
</evidence>
<dbReference type="EC" id="2.7.13.3" evidence="2"/>
<dbReference type="EMBL" id="AP018203">
    <property type="protein sequence ID" value="BAY54594.1"/>
    <property type="molecule type" value="Genomic_DNA"/>
</dbReference>
<dbReference type="InterPro" id="IPR003594">
    <property type="entry name" value="HATPase_dom"/>
</dbReference>
<dbReference type="GO" id="GO:0005737">
    <property type="term" value="C:cytoplasm"/>
    <property type="evidence" value="ECO:0007669"/>
    <property type="project" value="InterPro"/>
</dbReference>
<comment type="catalytic activity">
    <reaction evidence="1">
        <text>ATP + protein L-histidine = ADP + protein N-phospho-L-histidine.</text>
        <dbReference type="EC" id="2.7.13.3"/>
    </reaction>
</comment>
<dbReference type="SMART" id="SM00260">
    <property type="entry name" value="CheW"/>
    <property type="match status" value="1"/>
</dbReference>
<dbReference type="PROSITE" id="PS50110">
    <property type="entry name" value="RESPONSE_REGULATORY"/>
    <property type="match status" value="1"/>
</dbReference>
<dbReference type="Pfam" id="PF01627">
    <property type="entry name" value="Hpt"/>
    <property type="match status" value="1"/>
</dbReference>
<keyword evidence="4" id="KW-0808">Transferase</keyword>
<gene>
    <name evidence="14" type="ORF">NIES2135_14110</name>
</gene>
<dbReference type="InterPro" id="IPR004358">
    <property type="entry name" value="Sig_transdc_His_kin-like_C"/>
</dbReference>
<dbReference type="GO" id="GO:0006935">
    <property type="term" value="P:chemotaxis"/>
    <property type="evidence" value="ECO:0007669"/>
    <property type="project" value="InterPro"/>
</dbReference>
<dbReference type="Pfam" id="PF02895">
    <property type="entry name" value="H-kinase_dim"/>
    <property type="match status" value="1"/>
</dbReference>
<accession>A0A1Z4JCS3</accession>
<feature type="domain" description="Response regulatory" evidence="11">
    <location>
        <begin position="777"/>
        <end position="894"/>
    </location>
</feature>
<dbReference type="PROSITE" id="PS50851">
    <property type="entry name" value="CHEW"/>
    <property type="match status" value="1"/>
</dbReference>
<dbReference type="Gene3D" id="3.30.565.10">
    <property type="entry name" value="Histidine kinase-like ATPase, C-terminal domain"/>
    <property type="match status" value="1"/>
</dbReference>
<feature type="coiled-coil region" evidence="9">
    <location>
        <begin position="384"/>
        <end position="418"/>
    </location>
</feature>
<dbReference type="Pfam" id="PF01584">
    <property type="entry name" value="CheW"/>
    <property type="match status" value="1"/>
</dbReference>
<evidence type="ECO:0000256" key="4">
    <source>
        <dbReference type="ARBA" id="ARBA00022679"/>
    </source>
</evidence>
<dbReference type="InterPro" id="IPR051315">
    <property type="entry name" value="Bact_Chemotaxis_CheA"/>
</dbReference>
<dbReference type="SUPFAM" id="SSF55874">
    <property type="entry name" value="ATPase domain of HSP90 chaperone/DNA topoisomerase II/histidine kinase"/>
    <property type="match status" value="1"/>
</dbReference>
<dbReference type="SUPFAM" id="SSF52172">
    <property type="entry name" value="CheY-like"/>
    <property type="match status" value="1"/>
</dbReference>
<name>A0A1Z4JCS3_LEPBY</name>
<dbReference type="InterPro" id="IPR036890">
    <property type="entry name" value="HATPase_C_sf"/>
</dbReference>
<dbReference type="FunFam" id="3.30.565.10:FF:000016">
    <property type="entry name" value="Chemotaxis protein CheA, putative"/>
    <property type="match status" value="1"/>
</dbReference>
<keyword evidence="5 14" id="KW-0418">Kinase</keyword>
<evidence type="ECO:0000256" key="7">
    <source>
        <dbReference type="PROSITE-ProRule" id="PRU00110"/>
    </source>
</evidence>
<evidence type="ECO:0000259" key="11">
    <source>
        <dbReference type="PROSITE" id="PS50110"/>
    </source>
</evidence>
<dbReference type="InterPro" id="IPR036097">
    <property type="entry name" value="HisK_dim/P_sf"/>
</dbReference>
<feature type="domain" description="CheW-like" evidence="12">
    <location>
        <begin position="608"/>
        <end position="753"/>
    </location>
</feature>
<dbReference type="CDD" id="cd00088">
    <property type="entry name" value="HPT"/>
    <property type="match status" value="1"/>
</dbReference>
<dbReference type="InterPro" id="IPR001789">
    <property type="entry name" value="Sig_transdc_resp-reg_receiver"/>
</dbReference>
<keyword evidence="15" id="KW-1185">Reference proteome</keyword>
<dbReference type="SMART" id="SM00448">
    <property type="entry name" value="REC"/>
    <property type="match status" value="1"/>
</dbReference>
<feature type="modified residue" description="4-aspartylphosphate" evidence="8">
    <location>
        <position position="827"/>
    </location>
</feature>
<dbReference type="PANTHER" id="PTHR43395">
    <property type="entry name" value="SENSOR HISTIDINE KINASE CHEA"/>
    <property type="match status" value="1"/>
</dbReference>
<dbReference type="InterPro" id="IPR036061">
    <property type="entry name" value="CheW-like_dom_sf"/>
</dbReference>
<dbReference type="PRINTS" id="PR00344">
    <property type="entry name" value="BCTRLSENSOR"/>
</dbReference>
<dbReference type="PANTHER" id="PTHR43395:SF1">
    <property type="entry name" value="CHEMOTAXIS PROTEIN CHEA"/>
    <property type="match status" value="1"/>
</dbReference>
<sequence length="896" mass="99233">MPNEKENEIRRQFLDEAQEYITSLEASILEISQTSNATTINAALRVTHSLKGGAAMMGFKLLSELAHHLEDALKVFKINDSTLPDAETGHLLLLAVSCLYQIVDFERYGEAINPTWISKEVEPIFTALRSRLGDPQDETAASVLSMENNQDLVPLLFETEVEECLQRLETVLDSPNQSCLREEATLLAQELGGLGEMLQLHDFSQLCDTIEQQIATASNDLLIFVTRAALQTWRRAQVLILAGQLDQIPLEMDAVEINPTIPAQVVQTISATADVEDPNTTVRVSLRQLNHLQDLFGELTIDRNGLDLNLKRLRGLIRQLSQRLQTLQHVNYELRTVYDSVALTNAPVAVASVRSSSLLTEFDRLEMDQYTDIHLLSQQVIETIVQLQEVADDLSLGLDETEQNARNLTKSSKQLQSGFTRLKMRPLAELVDRFPRALHDWCVEYGKQAKLTITGESILLDRSVIETLQDPLLHLLRNAFDHGIETPEARIERGKSPEGRIEIQAMQQGNRTLITVRDDGEGIAIDKIRDRAAQIGLDPALLEVASETELLSLIFEPGFSTSDRVTELSGRGVGMDVVRTHLQQIRGEITINTQVGVGTTFTLSVPATLSTVRVVLAESHGMLLAIPSEAIAEVTIFEPEQVIQTGIGEAIEYQGQPISLIRLQRHLNFNCIRARHSYETPPLLHSESVVIIQQGGKLTALQVDRCWTDQEVTVRSLSNLLPLPYGFNGCAILGDGRVVPLVNVPEFLYQVTAPPSQPSLPALLSAASSVSLPTLPSVLVVDDSINVRRFLALTLSRSGYQVEEAKDGQDAIERLEAGLAVQAIVCDIEMPRLDGFGLLTKLKANQKFNHIPVTMLTSRSGDKHRQLANQLGAAAYFSKPYNEQVLLQTLDHLIHA</sequence>
<keyword evidence="9" id="KW-0175">Coiled coil</keyword>
<evidence type="ECO:0000313" key="15">
    <source>
        <dbReference type="Proteomes" id="UP000217895"/>
    </source>
</evidence>
<evidence type="ECO:0000256" key="5">
    <source>
        <dbReference type="ARBA" id="ARBA00022777"/>
    </source>
</evidence>
<dbReference type="SMART" id="SM00387">
    <property type="entry name" value="HATPase_c"/>
    <property type="match status" value="1"/>
</dbReference>
<dbReference type="InterPro" id="IPR036641">
    <property type="entry name" value="HPT_dom_sf"/>
</dbReference>
<feature type="coiled-coil region" evidence="9">
    <location>
        <begin position="303"/>
        <end position="330"/>
    </location>
</feature>
<dbReference type="InterPro" id="IPR002545">
    <property type="entry name" value="CheW-lke_dom"/>
</dbReference>
<evidence type="ECO:0000259" key="12">
    <source>
        <dbReference type="PROSITE" id="PS50851"/>
    </source>
</evidence>
<dbReference type="SMART" id="SM01231">
    <property type="entry name" value="H-kinase_dim"/>
    <property type="match status" value="1"/>
</dbReference>
<feature type="domain" description="Histidine kinase" evidence="10">
    <location>
        <begin position="329"/>
        <end position="609"/>
    </location>
</feature>
<dbReference type="InterPro" id="IPR005467">
    <property type="entry name" value="His_kinase_dom"/>
</dbReference>
<feature type="domain" description="HPt" evidence="13">
    <location>
        <begin position="2"/>
        <end position="109"/>
    </location>
</feature>
<feature type="modified residue" description="Phosphohistidine" evidence="7">
    <location>
        <position position="48"/>
    </location>
</feature>
<evidence type="ECO:0000259" key="13">
    <source>
        <dbReference type="PROSITE" id="PS50894"/>
    </source>
</evidence>
<evidence type="ECO:0000256" key="2">
    <source>
        <dbReference type="ARBA" id="ARBA00012438"/>
    </source>
</evidence>
<dbReference type="Pfam" id="PF00072">
    <property type="entry name" value="Response_reg"/>
    <property type="match status" value="1"/>
</dbReference>
<dbReference type="SUPFAM" id="SSF47384">
    <property type="entry name" value="Homodimeric domain of signal transducing histidine kinase"/>
    <property type="match status" value="1"/>
</dbReference>
<dbReference type="InterPro" id="IPR008207">
    <property type="entry name" value="Sig_transdc_His_kin_Hpt_dom"/>
</dbReference>
<proteinExistence type="predicted"/>
<dbReference type="InterPro" id="IPR037006">
    <property type="entry name" value="CheA-like_homodim_sf"/>
</dbReference>
<keyword evidence="3 8" id="KW-0597">Phosphoprotein</keyword>
<evidence type="ECO:0000256" key="9">
    <source>
        <dbReference type="SAM" id="Coils"/>
    </source>
</evidence>
<dbReference type="Gene3D" id="3.40.50.2300">
    <property type="match status" value="1"/>
</dbReference>
<reference evidence="14 15" key="1">
    <citation type="submission" date="2017-06" db="EMBL/GenBank/DDBJ databases">
        <title>Genome sequencing of cyanobaciteial culture collection at National Institute for Environmental Studies (NIES).</title>
        <authorList>
            <person name="Hirose Y."/>
            <person name="Shimura Y."/>
            <person name="Fujisawa T."/>
            <person name="Nakamura Y."/>
            <person name="Kawachi M."/>
        </authorList>
    </citation>
    <scope>NUCLEOTIDE SEQUENCE [LARGE SCALE GENOMIC DNA]</scope>
    <source>
        <strain evidence="14 15">NIES-2135</strain>
    </source>
</reference>
<evidence type="ECO:0000256" key="1">
    <source>
        <dbReference type="ARBA" id="ARBA00000085"/>
    </source>
</evidence>
<dbReference type="SMART" id="SM00073">
    <property type="entry name" value="HPT"/>
    <property type="match status" value="1"/>
</dbReference>